<evidence type="ECO:0000256" key="1">
    <source>
        <dbReference type="SAM" id="SignalP"/>
    </source>
</evidence>
<evidence type="ECO:0000313" key="3">
    <source>
        <dbReference type="Proteomes" id="UP000016934"/>
    </source>
</evidence>
<evidence type="ECO:0000313" key="2">
    <source>
        <dbReference type="EMBL" id="EMD63853.1"/>
    </source>
</evidence>
<name>M2S927_COCSN</name>
<organism evidence="2 3">
    <name type="scientific">Cochliobolus sativus (strain ND90Pr / ATCC 201652)</name>
    <name type="common">Common root rot and spot blotch fungus</name>
    <name type="synonym">Bipolaris sorokiniana</name>
    <dbReference type="NCBI Taxonomy" id="665912"/>
    <lineage>
        <taxon>Eukaryota</taxon>
        <taxon>Fungi</taxon>
        <taxon>Dikarya</taxon>
        <taxon>Ascomycota</taxon>
        <taxon>Pezizomycotina</taxon>
        <taxon>Dothideomycetes</taxon>
        <taxon>Pleosporomycetidae</taxon>
        <taxon>Pleosporales</taxon>
        <taxon>Pleosporineae</taxon>
        <taxon>Pleosporaceae</taxon>
        <taxon>Bipolaris</taxon>
    </lineage>
</organism>
<dbReference type="Proteomes" id="UP000016934">
    <property type="component" value="Unassembled WGS sequence"/>
</dbReference>
<dbReference type="AlphaFoldDB" id="M2S927"/>
<keyword evidence="1" id="KW-0732">Signal</keyword>
<reference evidence="3" key="2">
    <citation type="journal article" date="2013" name="PLoS Genet.">
        <title>Comparative genome structure, secondary metabolite, and effector coding capacity across Cochliobolus pathogens.</title>
        <authorList>
            <person name="Condon B.J."/>
            <person name="Leng Y."/>
            <person name="Wu D."/>
            <person name="Bushley K.E."/>
            <person name="Ohm R.A."/>
            <person name="Otillar R."/>
            <person name="Martin J."/>
            <person name="Schackwitz W."/>
            <person name="Grimwood J."/>
            <person name="MohdZainudin N."/>
            <person name="Xue C."/>
            <person name="Wang R."/>
            <person name="Manning V.A."/>
            <person name="Dhillon B."/>
            <person name="Tu Z.J."/>
            <person name="Steffenson B.J."/>
            <person name="Salamov A."/>
            <person name="Sun H."/>
            <person name="Lowry S."/>
            <person name="LaButti K."/>
            <person name="Han J."/>
            <person name="Copeland A."/>
            <person name="Lindquist E."/>
            <person name="Barry K."/>
            <person name="Schmutz J."/>
            <person name="Baker S.E."/>
            <person name="Ciuffetti L.M."/>
            <person name="Grigoriev I.V."/>
            <person name="Zhong S."/>
            <person name="Turgeon B.G."/>
        </authorList>
    </citation>
    <scope>NUCLEOTIDE SEQUENCE [LARGE SCALE GENOMIC DNA]</scope>
    <source>
        <strain evidence="3">ND90Pr / ATCC 201652</strain>
    </source>
</reference>
<protein>
    <submittedName>
        <fullName evidence="2">Uncharacterized protein</fullName>
    </submittedName>
</protein>
<sequence length="118" mass="12583">MKFSLAASILFLASTVSEHFFPHLLEKKIIRIFSANESPASRQPTTVIALDQDLSQLHLDVLAASKLGNLRTLTVQPATASSPMEEIFNFAKVDSAAAARALGITAVSASRGTDGQGW</sequence>
<dbReference type="GeneID" id="19138557"/>
<reference evidence="2 3" key="1">
    <citation type="journal article" date="2012" name="PLoS Pathog.">
        <title>Diverse lifestyles and strategies of plant pathogenesis encoded in the genomes of eighteen Dothideomycetes fungi.</title>
        <authorList>
            <person name="Ohm R.A."/>
            <person name="Feau N."/>
            <person name="Henrissat B."/>
            <person name="Schoch C.L."/>
            <person name="Horwitz B.A."/>
            <person name="Barry K.W."/>
            <person name="Condon B.J."/>
            <person name="Copeland A.C."/>
            <person name="Dhillon B."/>
            <person name="Glaser F."/>
            <person name="Hesse C.N."/>
            <person name="Kosti I."/>
            <person name="LaButti K."/>
            <person name="Lindquist E.A."/>
            <person name="Lucas S."/>
            <person name="Salamov A.A."/>
            <person name="Bradshaw R.E."/>
            <person name="Ciuffetti L."/>
            <person name="Hamelin R.C."/>
            <person name="Kema G.H.J."/>
            <person name="Lawrence C."/>
            <person name="Scott J.A."/>
            <person name="Spatafora J.W."/>
            <person name="Turgeon B.G."/>
            <person name="de Wit P.J.G.M."/>
            <person name="Zhong S."/>
            <person name="Goodwin S.B."/>
            <person name="Grigoriev I.V."/>
        </authorList>
    </citation>
    <scope>NUCLEOTIDE SEQUENCE [LARGE SCALE GENOMIC DNA]</scope>
    <source>
        <strain evidence="3">ND90Pr / ATCC 201652</strain>
    </source>
</reference>
<feature type="signal peptide" evidence="1">
    <location>
        <begin position="1"/>
        <end position="17"/>
    </location>
</feature>
<dbReference type="HOGENOM" id="CLU_2072945_0_0_1"/>
<accession>M2S927</accession>
<dbReference type="EMBL" id="KB445644">
    <property type="protein sequence ID" value="EMD63853.1"/>
    <property type="molecule type" value="Genomic_DNA"/>
</dbReference>
<feature type="chain" id="PRO_5004024821" evidence="1">
    <location>
        <begin position="18"/>
        <end position="118"/>
    </location>
</feature>
<proteinExistence type="predicted"/>
<dbReference type="KEGG" id="bsc:COCSADRAFT_358386"/>
<dbReference type="RefSeq" id="XP_007700848.1">
    <property type="nucleotide sequence ID" value="XM_007702658.1"/>
</dbReference>
<gene>
    <name evidence="2" type="ORF">COCSADRAFT_358386</name>
</gene>
<keyword evidence="3" id="KW-1185">Reference proteome</keyword>